<dbReference type="Gene3D" id="3.40.50.12780">
    <property type="entry name" value="N-terminal domain of ligase-like"/>
    <property type="match status" value="1"/>
</dbReference>
<reference evidence="3" key="1">
    <citation type="submission" date="2020-11" db="EMBL/GenBank/DDBJ databases">
        <title>Bacterial whole genome sequence for Caenimonas sp. DR4.4.</title>
        <authorList>
            <person name="Le V."/>
            <person name="Ko S.-R."/>
            <person name="Ahn C.-Y."/>
            <person name="Oh H.-M."/>
        </authorList>
    </citation>
    <scope>NUCLEOTIDE SEQUENCE</scope>
    <source>
        <strain evidence="3">DR4.4</strain>
    </source>
</reference>
<dbReference type="PANTHER" id="PTHR43767:SF10">
    <property type="entry name" value="SURFACTIN SYNTHASE SUBUNIT 1"/>
    <property type="match status" value="1"/>
</dbReference>
<dbReference type="Gene3D" id="3.30.300.30">
    <property type="match status" value="1"/>
</dbReference>
<sequence length="499" mass="53008">MNIVEAIGRNALFHPDSPAWIGPPGELTYGQLMGQVAWLASQLAAAGISQDDRVELQVFGARPMIVATLALAYLGAVSVALPKGNRGDGREELARACGVKFIVHNLPADRAQRLGTACPLISLQDLDAQRKAAPRVRMADVAPDALWRIGTSSGTTGQPKAMGFTAGALIVGAHLVRTVYPNFPTDRVLIAMGAGMPFAFHYWLRPLYAGAAVTVPETLVARDIFETLRRERITVMITTPSTAVDLANAASKPGSPYAEPTEHLRVLASGGGAITPATQAALRRHVCPGFTVNYGSSEGGLIAVADAALQETDPKCAGRLLPWMELQAVDDAGAPLPAGKTGRLRLRSPTMASGYIGAQAGEDAEGFRGGWFYSGDFGKVARDGRVYLSGRKSDVINLSGAKIDASRVEAVVAQDSLVTECAVLVVPGPRNKDILVVVVAAREPVDKEAIVQRCGDQLGAAWRPRAIVRVDKLPRNEAGKVMRERLRKNIRFGEGSTVQ</sequence>
<proteinExistence type="predicted"/>
<dbReference type="AlphaFoldDB" id="A0A931MGD5"/>
<dbReference type="InterPro" id="IPR042099">
    <property type="entry name" value="ANL_N_sf"/>
</dbReference>
<evidence type="ECO:0000259" key="2">
    <source>
        <dbReference type="Pfam" id="PF13193"/>
    </source>
</evidence>
<name>A0A931MGD5_9BURK</name>
<dbReference type="InterPro" id="IPR050237">
    <property type="entry name" value="ATP-dep_AMP-bd_enzyme"/>
</dbReference>
<dbReference type="InterPro" id="IPR000873">
    <property type="entry name" value="AMP-dep_synth/lig_dom"/>
</dbReference>
<comment type="caution">
    <text evidence="3">The sequence shown here is derived from an EMBL/GenBank/DDBJ whole genome shotgun (WGS) entry which is preliminary data.</text>
</comment>
<dbReference type="InterPro" id="IPR045851">
    <property type="entry name" value="AMP-bd_C_sf"/>
</dbReference>
<dbReference type="CDD" id="cd04433">
    <property type="entry name" value="AFD_class_I"/>
    <property type="match status" value="1"/>
</dbReference>
<feature type="domain" description="AMP-binding enzyme C-terminal" evidence="2">
    <location>
        <begin position="408"/>
        <end position="480"/>
    </location>
</feature>
<dbReference type="GO" id="GO:0016877">
    <property type="term" value="F:ligase activity, forming carbon-sulfur bonds"/>
    <property type="evidence" value="ECO:0007669"/>
    <property type="project" value="UniProtKB-ARBA"/>
</dbReference>
<dbReference type="SUPFAM" id="SSF56801">
    <property type="entry name" value="Acetyl-CoA synthetase-like"/>
    <property type="match status" value="1"/>
</dbReference>
<dbReference type="RefSeq" id="WP_196985989.1">
    <property type="nucleotide sequence ID" value="NZ_JADWYS010000001.1"/>
</dbReference>
<dbReference type="Pfam" id="PF13193">
    <property type="entry name" value="AMP-binding_C"/>
    <property type="match status" value="1"/>
</dbReference>
<organism evidence="3 4">
    <name type="scientific">Caenimonas aquaedulcis</name>
    <dbReference type="NCBI Taxonomy" id="2793270"/>
    <lineage>
        <taxon>Bacteria</taxon>
        <taxon>Pseudomonadati</taxon>
        <taxon>Pseudomonadota</taxon>
        <taxon>Betaproteobacteria</taxon>
        <taxon>Burkholderiales</taxon>
        <taxon>Comamonadaceae</taxon>
        <taxon>Caenimonas</taxon>
    </lineage>
</organism>
<keyword evidence="4" id="KW-1185">Reference proteome</keyword>
<feature type="domain" description="AMP-dependent synthetase/ligase" evidence="1">
    <location>
        <begin position="11"/>
        <end position="355"/>
    </location>
</feature>
<dbReference type="PROSITE" id="PS00455">
    <property type="entry name" value="AMP_BINDING"/>
    <property type="match status" value="1"/>
</dbReference>
<accession>A0A931MGD5</accession>
<dbReference type="PANTHER" id="PTHR43767">
    <property type="entry name" value="LONG-CHAIN-FATTY-ACID--COA LIGASE"/>
    <property type="match status" value="1"/>
</dbReference>
<keyword evidence="3" id="KW-0436">Ligase</keyword>
<dbReference type="EMBL" id="JADWYS010000001">
    <property type="protein sequence ID" value="MBG9388111.1"/>
    <property type="molecule type" value="Genomic_DNA"/>
</dbReference>
<dbReference type="InterPro" id="IPR025110">
    <property type="entry name" value="AMP-bd_C"/>
</dbReference>
<evidence type="ECO:0000313" key="4">
    <source>
        <dbReference type="Proteomes" id="UP000651050"/>
    </source>
</evidence>
<dbReference type="Pfam" id="PF00501">
    <property type="entry name" value="AMP-binding"/>
    <property type="match status" value="1"/>
</dbReference>
<evidence type="ECO:0000259" key="1">
    <source>
        <dbReference type="Pfam" id="PF00501"/>
    </source>
</evidence>
<evidence type="ECO:0000313" key="3">
    <source>
        <dbReference type="EMBL" id="MBG9388111.1"/>
    </source>
</evidence>
<dbReference type="InterPro" id="IPR020845">
    <property type="entry name" value="AMP-binding_CS"/>
</dbReference>
<protein>
    <submittedName>
        <fullName evidence="3">Acyl--CoA ligase</fullName>
    </submittedName>
</protein>
<gene>
    <name evidence="3" type="ORF">I5803_08775</name>
</gene>
<dbReference type="Proteomes" id="UP000651050">
    <property type="component" value="Unassembled WGS sequence"/>
</dbReference>